<comment type="caution">
    <text evidence="1">The sequence shown here is derived from an EMBL/GenBank/DDBJ whole genome shotgun (WGS) entry which is preliminary data.</text>
</comment>
<dbReference type="AlphaFoldDB" id="A0A833W3D8"/>
<evidence type="ECO:0000313" key="2">
    <source>
        <dbReference type="EMBL" id="KAF4136006.1"/>
    </source>
</evidence>
<reference evidence="1" key="1">
    <citation type="submission" date="2020-04" db="EMBL/GenBank/DDBJ databases">
        <title>Hybrid Assembly of Korean Phytophthora infestans isolates.</title>
        <authorList>
            <person name="Prokchorchik M."/>
            <person name="Lee Y."/>
            <person name="Seo J."/>
            <person name="Cho J.-H."/>
            <person name="Park Y.-E."/>
            <person name="Jang D.-C."/>
            <person name="Im J.-S."/>
            <person name="Choi J.-G."/>
            <person name="Park H.-J."/>
            <person name="Lee G.-B."/>
            <person name="Lee Y.-G."/>
            <person name="Hong S.-Y."/>
            <person name="Cho K."/>
            <person name="Sohn K.H."/>
        </authorList>
    </citation>
    <scope>NUCLEOTIDE SEQUENCE</scope>
    <source>
        <strain evidence="1">KR_1_A1</strain>
        <strain evidence="2">KR_2_A2</strain>
    </source>
</reference>
<dbReference type="EMBL" id="JAACNO010002027">
    <property type="protein sequence ID" value="KAF4136006.1"/>
    <property type="molecule type" value="Genomic_DNA"/>
</dbReference>
<evidence type="ECO:0000313" key="1">
    <source>
        <dbReference type="EMBL" id="KAF4040834.1"/>
    </source>
</evidence>
<organism evidence="1 3">
    <name type="scientific">Phytophthora infestans</name>
    <name type="common">Potato late blight agent</name>
    <name type="synonym">Botrytis infestans</name>
    <dbReference type="NCBI Taxonomy" id="4787"/>
    <lineage>
        <taxon>Eukaryota</taxon>
        <taxon>Sar</taxon>
        <taxon>Stramenopiles</taxon>
        <taxon>Oomycota</taxon>
        <taxon>Peronosporomycetes</taxon>
        <taxon>Peronosporales</taxon>
        <taxon>Peronosporaceae</taxon>
        <taxon>Phytophthora</taxon>
    </lineage>
</organism>
<gene>
    <name evidence="1" type="ORF">GN244_ATG06876</name>
    <name evidence="2" type="ORF">GN958_ATG14752</name>
</gene>
<keyword evidence="3" id="KW-1185">Reference proteome</keyword>
<sequence length="149" mass="17788">MAEAKLRYGMTDKDYLGAVGRKFKAVFGLMPYLNYLGRERCHWSTLEQYMIVKSGSKLAWLRVRYKRDEKKKKARATRLLIEKRRYFIEAFSPAFAEYVSSIRFREYDTDVLRQSYQRYIEVRAKLGEHGLWHHIDSAPCKKFIKTGKM</sequence>
<dbReference type="Proteomes" id="UP000602510">
    <property type="component" value="Unassembled WGS sequence"/>
</dbReference>
<protein>
    <submittedName>
        <fullName evidence="1">Uncharacterized protein</fullName>
    </submittedName>
</protein>
<dbReference type="EMBL" id="WSZM01000135">
    <property type="protein sequence ID" value="KAF4040834.1"/>
    <property type="molecule type" value="Genomic_DNA"/>
</dbReference>
<name>A0A833W3D8_PHYIN</name>
<evidence type="ECO:0000313" key="3">
    <source>
        <dbReference type="Proteomes" id="UP000602510"/>
    </source>
</evidence>
<proteinExistence type="predicted"/>
<dbReference type="Proteomes" id="UP000704712">
    <property type="component" value="Unassembled WGS sequence"/>
</dbReference>
<accession>A0A833W3D8</accession>